<dbReference type="Pfam" id="PF00588">
    <property type="entry name" value="SpoU_methylase"/>
    <property type="match status" value="1"/>
</dbReference>
<reference evidence="6" key="1">
    <citation type="submission" date="2020-10" db="EMBL/GenBank/DDBJ databases">
        <authorList>
            <person name="Gilroy R."/>
        </authorList>
    </citation>
    <scope>NUCLEOTIDE SEQUENCE</scope>
    <source>
        <strain evidence="6">CHK157-1446</strain>
    </source>
</reference>
<dbReference type="InterPro" id="IPR029064">
    <property type="entry name" value="Ribosomal_eL30-like_sf"/>
</dbReference>
<organism evidence="6 7">
    <name type="scientific">Candidatus Faeciplasma gallinarum</name>
    <dbReference type="NCBI Taxonomy" id="2840799"/>
    <lineage>
        <taxon>Bacteria</taxon>
        <taxon>Bacillati</taxon>
        <taxon>Bacillota</taxon>
        <taxon>Clostridia</taxon>
        <taxon>Eubacteriales</taxon>
        <taxon>Oscillospiraceae</taxon>
        <taxon>Oscillospiraceae incertae sedis</taxon>
        <taxon>Candidatus Faeciplasma</taxon>
    </lineage>
</organism>
<dbReference type="InterPro" id="IPR053888">
    <property type="entry name" value="MRM3-like_sub_bind"/>
</dbReference>
<gene>
    <name evidence="6" type="ORF">IAD01_02330</name>
</gene>
<name>A0A9D1JHF4_9FIRM</name>
<sequence>MTDALYLKDISSRENPLVKRYAKLRDYKKYRSELGMFVIEGARLCADAAAEGMELEYGFITHRAAEKYPDTADALHKALGDRLYFIPEELAQVLSDTKGSQGIYCCVKIRTLDKITSADKINDGGKYLVLNNLQDPGNIGTIIRAADAVGIDRVYLCSCCDIYNPKTVRSAMGSMFRVKLTDNDNYADVISSLKDAGVTTYASVIDSSAQSLRDTVFDRRSAVVIGNEGNGLSEEDADACDKKITIKMKGNINSLNAASAASIMLWEMTRTEE</sequence>
<dbReference type="Gene3D" id="3.30.1330.30">
    <property type="match status" value="1"/>
</dbReference>
<dbReference type="Pfam" id="PF22435">
    <property type="entry name" value="MRM3-like_sub_bind"/>
    <property type="match status" value="1"/>
</dbReference>
<comment type="caution">
    <text evidence="6">The sequence shown here is derived from an EMBL/GenBank/DDBJ whole genome shotgun (WGS) entry which is preliminary data.</text>
</comment>
<keyword evidence="2 6" id="KW-0489">Methyltransferase</keyword>
<keyword evidence="3" id="KW-0808">Transferase</keyword>
<dbReference type="InterPro" id="IPR051259">
    <property type="entry name" value="rRNA_Methyltransferase"/>
</dbReference>
<feature type="domain" description="MRM3-like substrate binding" evidence="5">
    <location>
        <begin position="15"/>
        <end position="103"/>
    </location>
</feature>
<dbReference type="GO" id="GO:0006396">
    <property type="term" value="P:RNA processing"/>
    <property type="evidence" value="ECO:0007669"/>
    <property type="project" value="InterPro"/>
</dbReference>
<dbReference type="Gene3D" id="3.40.1280.10">
    <property type="match status" value="1"/>
</dbReference>
<dbReference type="PANTHER" id="PTHR43191">
    <property type="entry name" value="RRNA METHYLTRANSFERASE 3"/>
    <property type="match status" value="1"/>
</dbReference>
<dbReference type="InterPro" id="IPR029028">
    <property type="entry name" value="Alpha/beta_knot_MTases"/>
</dbReference>
<reference evidence="6" key="2">
    <citation type="journal article" date="2021" name="PeerJ">
        <title>Extensive microbial diversity within the chicken gut microbiome revealed by metagenomics and culture.</title>
        <authorList>
            <person name="Gilroy R."/>
            <person name="Ravi A."/>
            <person name="Getino M."/>
            <person name="Pursley I."/>
            <person name="Horton D.L."/>
            <person name="Alikhan N.F."/>
            <person name="Baker D."/>
            <person name="Gharbi K."/>
            <person name="Hall N."/>
            <person name="Watson M."/>
            <person name="Adriaenssens E.M."/>
            <person name="Foster-Nyarko E."/>
            <person name="Jarju S."/>
            <person name="Secka A."/>
            <person name="Antonio M."/>
            <person name="Oren A."/>
            <person name="Chaudhuri R.R."/>
            <person name="La Ragione R."/>
            <person name="Hildebrand F."/>
            <person name="Pallen M.J."/>
        </authorList>
    </citation>
    <scope>NUCLEOTIDE SEQUENCE</scope>
    <source>
        <strain evidence="6">CHK157-1446</strain>
    </source>
</reference>
<dbReference type="EMBL" id="DVIR01000024">
    <property type="protein sequence ID" value="HIS24223.1"/>
    <property type="molecule type" value="Genomic_DNA"/>
</dbReference>
<evidence type="ECO:0000256" key="3">
    <source>
        <dbReference type="ARBA" id="ARBA00022679"/>
    </source>
</evidence>
<dbReference type="GO" id="GO:0032259">
    <property type="term" value="P:methylation"/>
    <property type="evidence" value="ECO:0007669"/>
    <property type="project" value="UniProtKB-KW"/>
</dbReference>
<proteinExistence type="inferred from homology"/>
<evidence type="ECO:0000313" key="6">
    <source>
        <dbReference type="EMBL" id="HIS24223.1"/>
    </source>
</evidence>
<comment type="similarity">
    <text evidence="1">Belongs to the class IV-like SAM-binding methyltransferase superfamily. RNA methyltransferase TrmH family.</text>
</comment>
<evidence type="ECO:0000256" key="1">
    <source>
        <dbReference type="ARBA" id="ARBA00007228"/>
    </source>
</evidence>
<dbReference type="PANTHER" id="PTHR43191:SF2">
    <property type="entry name" value="RRNA METHYLTRANSFERASE 3, MITOCHONDRIAL"/>
    <property type="match status" value="1"/>
</dbReference>
<dbReference type="AlphaFoldDB" id="A0A9D1JHF4"/>
<protein>
    <submittedName>
        <fullName evidence="6">RNA methyltransferase</fullName>
    </submittedName>
</protein>
<feature type="domain" description="tRNA/rRNA methyltransferase SpoU type" evidence="4">
    <location>
        <begin position="127"/>
        <end position="266"/>
    </location>
</feature>
<dbReference type="Proteomes" id="UP000823982">
    <property type="component" value="Unassembled WGS sequence"/>
</dbReference>
<dbReference type="GO" id="GO:0008173">
    <property type="term" value="F:RNA methyltransferase activity"/>
    <property type="evidence" value="ECO:0007669"/>
    <property type="project" value="InterPro"/>
</dbReference>
<dbReference type="GO" id="GO:0003723">
    <property type="term" value="F:RNA binding"/>
    <property type="evidence" value="ECO:0007669"/>
    <property type="project" value="InterPro"/>
</dbReference>
<evidence type="ECO:0000259" key="5">
    <source>
        <dbReference type="Pfam" id="PF22435"/>
    </source>
</evidence>
<dbReference type="SUPFAM" id="SSF75217">
    <property type="entry name" value="alpha/beta knot"/>
    <property type="match status" value="1"/>
</dbReference>
<dbReference type="CDD" id="cd18095">
    <property type="entry name" value="SpoU-like_rRNA-MTase"/>
    <property type="match status" value="1"/>
</dbReference>
<dbReference type="InterPro" id="IPR001537">
    <property type="entry name" value="SpoU_MeTrfase"/>
</dbReference>
<evidence type="ECO:0000256" key="2">
    <source>
        <dbReference type="ARBA" id="ARBA00022603"/>
    </source>
</evidence>
<dbReference type="SUPFAM" id="SSF55315">
    <property type="entry name" value="L30e-like"/>
    <property type="match status" value="1"/>
</dbReference>
<evidence type="ECO:0000313" key="7">
    <source>
        <dbReference type="Proteomes" id="UP000823982"/>
    </source>
</evidence>
<evidence type="ECO:0000259" key="4">
    <source>
        <dbReference type="Pfam" id="PF00588"/>
    </source>
</evidence>
<dbReference type="InterPro" id="IPR029026">
    <property type="entry name" value="tRNA_m1G_MTases_N"/>
</dbReference>
<accession>A0A9D1JHF4</accession>